<dbReference type="SUPFAM" id="SSF55785">
    <property type="entry name" value="PYP-like sensor domain (PAS domain)"/>
    <property type="match status" value="2"/>
</dbReference>
<dbReference type="InterPro" id="IPR001610">
    <property type="entry name" value="PAC"/>
</dbReference>
<evidence type="ECO:0000256" key="10">
    <source>
        <dbReference type="SAM" id="Phobius"/>
    </source>
</evidence>
<dbReference type="InterPro" id="IPR011006">
    <property type="entry name" value="CheY-like_superfamily"/>
</dbReference>
<dbReference type="Pfam" id="PF00989">
    <property type="entry name" value="PAS"/>
    <property type="match status" value="1"/>
</dbReference>
<dbReference type="SUPFAM" id="SSF52172">
    <property type="entry name" value="CheY-like"/>
    <property type="match status" value="1"/>
</dbReference>
<evidence type="ECO:0000256" key="4">
    <source>
        <dbReference type="ARBA" id="ARBA00022679"/>
    </source>
</evidence>
<dbReference type="InterPro" id="IPR003661">
    <property type="entry name" value="HisK_dim/P_dom"/>
</dbReference>
<protein>
    <recommendedName>
        <fullName evidence="2">histidine kinase</fullName>
        <ecNumber evidence="2">2.7.13.3</ecNumber>
    </recommendedName>
</protein>
<dbReference type="SMART" id="SM00448">
    <property type="entry name" value="REC"/>
    <property type="match status" value="1"/>
</dbReference>
<dbReference type="PROSITE" id="PS50112">
    <property type="entry name" value="PAS"/>
    <property type="match status" value="1"/>
</dbReference>
<dbReference type="InterPro" id="IPR005467">
    <property type="entry name" value="His_kinase_dom"/>
</dbReference>
<keyword evidence="5" id="KW-0547">Nucleotide-binding</keyword>
<feature type="domain" description="PAS" evidence="14">
    <location>
        <begin position="252"/>
        <end position="323"/>
    </location>
</feature>
<dbReference type="PROSITE" id="PS50113">
    <property type="entry name" value="PAC"/>
    <property type="match status" value="1"/>
</dbReference>
<dbReference type="PROSITE" id="PS50109">
    <property type="entry name" value="HIS_KIN"/>
    <property type="match status" value="1"/>
</dbReference>
<dbReference type="InterPro" id="IPR004358">
    <property type="entry name" value="Sig_transdc_His_kin-like_C"/>
</dbReference>
<feature type="signal peptide" evidence="11">
    <location>
        <begin position="1"/>
        <end position="30"/>
    </location>
</feature>
<dbReference type="CDD" id="cd00082">
    <property type="entry name" value="HisKA"/>
    <property type="match status" value="1"/>
</dbReference>
<dbReference type="InterPro" id="IPR035965">
    <property type="entry name" value="PAS-like_dom_sf"/>
</dbReference>
<dbReference type="SMART" id="SM00388">
    <property type="entry name" value="HisKA"/>
    <property type="match status" value="1"/>
</dbReference>
<dbReference type="InterPro" id="IPR036097">
    <property type="entry name" value="HisK_dim/P_sf"/>
</dbReference>
<evidence type="ECO:0000313" key="17">
    <source>
        <dbReference type="Proteomes" id="UP000784128"/>
    </source>
</evidence>
<dbReference type="InterPro" id="IPR000700">
    <property type="entry name" value="PAS-assoc_C"/>
</dbReference>
<dbReference type="InterPro" id="IPR001789">
    <property type="entry name" value="Sig_transdc_resp-reg_receiver"/>
</dbReference>
<gene>
    <name evidence="16" type="ORF">KJB30_11545</name>
</gene>
<comment type="caution">
    <text evidence="16">The sequence shown here is derived from an EMBL/GenBank/DDBJ whole genome shotgun (WGS) entry which is preliminary data.</text>
</comment>
<dbReference type="RefSeq" id="WP_214299359.1">
    <property type="nucleotide sequence ID" value="NZ_JAHDYS010000010.1"/>
</dbReference>
<dbReference type="PROSITE" id="PS50110">
    <property type="entry name" value="RESPONSE_REGULATORY"/>
    <property type="match status" value="1"/>
</dbReference>
<keyword evidence="6" id="KW-0418">Kinase</keyword>
<dbReference type="EMBL" id="JAHDYS010000010">
    <property type="protein sequence ID" value="MBT1072423.1"/>
    <property type="molecule type" value="Genomic_DNA"/>
</dbReference>
<keyword evidence="10" id="KW-1133">Transmembrane helix</keyword>
<accession>A0ABS5U9Q6</accession>
<comment type="catalytic activity">
    <reaction evidence="1">
        <text>ATP + protein L-histidine = ADP + protein N-phospho-L-histidine.</text>
        <dbReference type="EC" id="2.7.13.3"/>
    </reaction>
</comment>
<evidence type="ECO:0000256" key="6">
    <source>
        <dbReference type="ARBA" id="ARBA00022777"/>
    </source>
</evidence>
<keyword evidence="11" id="KW-0732">Signal</keyword>
<dbReference type="Pfam" id="PF02518">
    <property type="entry name" value="HATPase_c"/>
    <property type="match status" value="1"/>
</dbReference>
<dbReference type="InterPro" id="IPR003594">
    <property type="entry name" value="HATPase_dom"/>
</dbReference>
<organism evidence="16 17">
    <name type="scientific">Pelotalea chapellei</name>
    <dbReference type="NCBI Taxonomy" id="44671"/>
    <lineage>
        <taxon>Bacteria</taxon>
        <taxon>Pseudomonadati</taxon>
        <taxon>Thermodesulfobacteriota</taxon>
        <taxon>Desulfuromonadia</taxon>
        <taxon>Geobacterales</taxon>
        <taxon>Geobacteraceae</taxon>
        <taxon>Pelotalea</taxon>
    </lineage>
</organism>
<keyword evidence="17" id="KW-1185">Reference proteome</keyword>
<feature type="chain" id="PRO_5046544243" description="histidine kinase" evidence="11">
    <location>
        <begin position="31"/>
        <end position="752"/>
    </location>
</feature>
<dbReference type="Gene3D" id="3.30.450.20">
    <property type="entry name" value="PAS domain"/>
    <property type="match status" value="2"/>
</dbReference>
<evidence type="ECO:0000256" key="9">
    <source>
        <dbReference type="PROSITE-ProRule" id="PRU00169"/>
    </source>
</evidence>
<feature type="modified residue" description="4-aspartylphosphate" evidence="9">
    <location>
        <position position="682"/>
    </location>
</feature>
<feature type="transmembrane region" description="Helical" evidence="10">
    <location>
        <begin position="75"/>
        <end position="97"/>
    </location>
</feature>
<keyword evidence="10" id="KW-0472">Membrane</keyword>
<keyword evidence="4" id="KW-0808">Transferase</keyword>
<keyword evidence="8" id="KW-0902">Two-component regulatory system</keyword>
<proteinExistence type="predicted"/>
<dbReference type="Pfam" id="PF00072">
    <property type="entry name" value="Response_reg"/>
    <property type="match status" value="1"/>
</dbReference>
<dbReference type="PANTHER" id="PTHR43065">
    <property type="entry name" value="SENSOR HISTIDINE KINASE"/>
    <property type="match status" value="1"/>
</dbReference>
<evidence type="ECO:0000256" key="3">
    <source>
        <dbReference type="ARBA" id="ARBA00022553"/>
    </source>
</evidence>
<evidence type="ECO:0000259" key="12">
    <source>
        <dbReference type="PROSITE" id="PS50109"/>
    </source>
</evidence>
<dbReference type="Pfam" id="PF08447">
    <property type="entry name" value="PAS_3"/>
    <property type="match status" value="1"/>
</dbReference>
<evidence type="ECO:0000313" key="16">
    <source>
        <dbReference type="EMBL" id="MBT1072423.1"/>
    </source>
</evidence>
<keyword evidence="7" id="KW-0067">ATP-binding</keyword>
<feature type="domain" description="PAC" evidence="15">
    <location>
        <begin position="326"/>
        <end position="378"/>
    </location>
</feature>
<evidence type="ECO:0000256" key="8">
    <source>
        <dbReference type="ARBA" id="ARBA00023012"/>
    </source>
</evidence>
<dbReference type="EC" id="2.7.13.3" evidence="2"/>
<dbReference type="Gene3D" id="3.40.190.10">
    <property type="entry name" value="Periplasmic binding protein-like II"/>
    <property type="match status" value="1"/>
</dbReference>
<dbReference type="NCBIfam" id="TIGR00229">
    <property type="entry name" value="sensory_box"/>
    <property type="match status" value="1"/>
</dbReference>
<evidence type="ECO:0000256" key="7">
    <source>
        <dbReference type="ARBA" id="ARBA00022840"/>
    </source>
</evidence>
<evidence type="ECO:0000256" key="11">
    <source>
        <dbReference type="SAM" id="SignalP"/>
    </source>
</evidence>
<dbReference type="PRINTS" id="PR00344">
    <property type="entry name" value="BCTRLSENSOR"/>
</dbReference>
<keyword evidence="3 9" id="KW-0597">Phosphoprotein</keyword>
<keyword evidence="10" id="KW-0812">Transmembrane</keyword>
<evidence type="ECO:0000256" key="1">
    <source>
        <dbReference type="ARBA" id="ARBA00000085"/>
    </source>
</evidence>
<name>A0ABS5U9Q6_9BACT</name>
<dbReference type="SMART" id="SM00086">
    <property type="entry name" value="PAC"/>
    <property type="match status" value="2"/>
</dbReference>
<dbReference type="SMART" id="SM00387">
    <property type="entry name" value="HATPase_c"/>
    <property type="match status" value="1"/>
</dbReference>
<evidence type="ECO:0000259" key="14">
    <source>
        <dbReference type="PROSITE" id="PS50112"/>
    </source>
</evidence>
<evidence type="ECO:0000256" key="5">
    <source>
        <dbReference type="ARBA" id="ARBA00022741"/>
    </source>
</evidence>
<dbReference type="CDD" id="cd17546">
    <property type="entry name" value="REC_hyHK_CKI1_RcsC-like"/>
    <property type="match status" value="1"/>
</dbReference>
<evidence type="ECO:0000259" key="15">
    <source>
        <dbReference type="PROSITE" id="PS50113"/>
    </source>
</evidence>
<feature type="domain" description="Histidine kinase" evidence="12">
    <location>
        <begin position="391"/>
        <end position="607"/>
    </location>
</feature>
<dbReference type="Gene3D" id="3.30.565.10">
    <property type="entry name" value="Histidine kinase-like ATPase, C-terminal domain"/>
    <property type="match status" value="1"/>
</dbReference>
<dbReference type="Proteomes" id="UP000784128">
    <property type="component" value="Unassembled WGS sequence"/>
</dbReference>
<dbReference type="CDD" id="cd00130">
    <property type="entry name" value="PAS"/>
    <property type="match status" value="2"/>
</dbReference>
<feature type="domain" description="Response regulatory" evidence="13">
    <location>
        <begin position="628"/>
        <end position="748"/>
    </location>
</feature>
<dbReference type="Gene3D" id="1.10.287.130">
    <property type="match status" value="1"/>
</dbReference>
<dbReference type="SUPFAM" id="SSF55874">
    <property type="entry name" value="ATPase domain of HSP90 chaperone/DNA topoisomerase II/histidine kinase"/>
    <property type="match status" value="1"/>
</dbReference>
<dbReference type="InterPro" id="IPR013767">
    <property type="entry name" value="PAS_fold"/>
</dbReference>
<dbReference type="PANTHER" id="PTHR43065:SF42">
    <property type="entry name" value="TWO-COMPONENT SENSOR PPRA"/>
    <property type="match status" value="1"/>
</dbReference>
<dbReference type="InterPro" id="IPR036890">
    <property type="entry name" value="HATPase_C_sf"/>
</dbReference>
<dbReference type="SMART" id="SM00091">
    <property type="entry name" value="PAS"/>
    <property type="match status" value="2"/>
</dbReference>
<sequence length="752" mass="83214">MPVFISSLCRLTLAGLFFLLSLASFQPAHAMEKATVQLKWLHDFQFAGYYAALEKGFYDPTGIIYHPKPENDHGVLLGAILLLSLITITLTGTVLAFKRLNNRLNREIAERRETADALQQSHTLLNMLSQQVPGILFQSCLSPDGSFQTPYASGKSHEIYELSPAEIKADATAVFRRFHPDDRERIMATIMESANKLTPWKCDYRVLLPRQGLKWLFGTALPQKLEDGSVVWYGIVMDITERVRTEAELHRTESKYRNLHESMMDGYVSSDMQGSLREWNETFRNLLGYSPEEMCGLTYQKLTPEKWHDLEEDIVREQILTRGYSEVYEKEYRCSDGSILPVELRATLYRDERGEPAGMWAIVRDISERKHLQNESLKMQKLESLGVLAGGIAHDFNNILTGILGNISFARMFLDSSHKSWKILLEAEKASRRATELAHQLLIFSKGSQPIKKPVSPRQLLDASAALVLSGSNVLSIMDISDDLQALEADDGQISQAFNNILINAVQAMPNGGTITIKARNLVLSSGNTMGLAPGAYVDFTFADTGCGIPEEIQKNIFDPYFTTKIGGNGLGLASVYSIVTKHDGHVSMHSTPGTGTTFRILLPATHWAATESPPEPQLKASGRGSGSILVMDDEEIIRDLAAELLRELGYQVQTCANGEDAVELYRSAWNKGTPFSATIMDLTIPGGMGGKEAAQQILEIDPQACLVVSSGYSNNPVMAEYARFGFSATLRKPYDVASVAQVLTDLVAPIS</sequence>
<dbReference type="SUPFAM" id="SSF47384">
    <property type="entry name" value="Homodimeric domain of signal transducing histidine kinase"/>
    <property type="match status" value="1"/>
</dbReference>
<evidence type="ECO:0000256" key="2">
    <source>
        <dbReference type="ARBA" id="ARBA00012438"/>
    </source>
</evidence>
<reference evidence="16 17" key="1">
    <citation type="submission" date="2021-05" db="EMBL/GenBank/DDBJ databases">
        <title>The draft genome of Geobacter chapellei DSM 13688.</title>
        <authorList>
            <person name="Xu Z."/>
            <person name="Masuda Y."/>
            <person name="Itoh H."/>
            <person name="Senoo K."/>
        </authorList>
    </citation>
    <scope>NUCLEOTIDE SEQUENCE [LARGE SCALE GENOMIC DNA]</scope>
    <source>
        <strain evidence="16 17">DSM 13688</strain>
    </source>
</reference>
<evidence type="ECO:0000259" key="13">
    <source>
        <dbReference type="PROSITE" id="PS50110"/>
    </source>
</evidence>
<dbReference type="InterPro" id="IPR000014">
    <property type="entry name" value="PAS"/>
</dbReference>
<dbReference type="InterPro" id="IPR013655">
    <property type="entry name" value="PAS_fold_3"/>
</dbReference>
<dbReference type="Gene3D" id="3.40.50.2300">
    <property type="match status" value="1"/>
</dbReference>